<proteinExistence type="predicted"/>
<organism evidence="1 2">
    <name type="scientific">Spiribacter salinus</name>
    <dbReference type="NCBI Taxonomy" id="1335746"/>
    <lineage>
        <taxon>Bacteria</taxon>
        <taxon>Pseudomonadati</taxon>
        <taxon>Pseudomonadota</taxon>
        <taxon>Gammaproteobacteria</taxon>
        <taxon>Chromatiales</taxon>
        <taxon>Ectothiorhodospiraceae</taxon>
        <taxon>Spiribacter</taxon>
    </lineage>
</organism>
<dbReference type="GO" id="GO:0000162">
    <property type="term" value="P:L-tryptophan biosynthetic process"/>
    <property type="evidence" value="ECO:0007669"/>
    <property type="project" value="UniProtKB-UniPathway"/>
</dbReference>
<gene>
    <name evidence="1" type="ORF">FKY71_13285</name>
</gene>
<evidence type="ECO:0000313" key="1">
    <source>
        <dbReference type="EMBL" id="TQE98544.1"/>
    </source>
</evidence>
<dbReference type="InterPro" id="IPR011060">
    <property type="entry name" value="RibuloseP-bd_barrel"/>
</dbReference>
<comment type="caution">
    <text evidence="1">The sequence shown here is derived from an EMBL/GenBank/DDBJ whole genome shotgun (WGS) entry which is preliminary data.</text>
</comment>
<sequence length="88" mass="9750">MSLNHPAAAGLPVRCMQTGRKPGRPRFSPWRVVESRATGADALLLIVSVLDDGHLVQLAGLGKEGGWLCWWKCMMRRRWSVHSRCPGA</sequence>
<dbReference type="AlphaFoldDB" id="A0A540VP48"/>
<dbReference type="Proteomes" id="UP000315400">
    <property type="component" value="Unassembled WGS sequence"/>
</dbReference>
<dbReference type="UniPathway" id="UPA00035">
    <property type="reaction ID" value="UER00043"/>
</dbReference>
<dbReference type="EMBL" id="VIFK01000177">
    <property type="protein sequence ID" value="TQE98544.1"/>
    <property type="molecule type" value="Genomic_DNA"/>
</dbReference>
<evidence type="ECO:0000313" key="2">
    <source>
        <dbReference type="Proteomes" id="UP000315400"/>
    </source>
</evidence>
<reference evidence="1 2" key="1">
    <citation type="submission" date="2019-06" db="EMBL/GenBank/DDBJ databases">
        <title>Metagenome assembled Genome of Spiribacter salinus SL48-SHIP from the microbial mat of Salt Lake 48 (Novosibirsk region, Russia).</title>
        <authorList>
            <person name="Shipova A."/>
            <person name="Rozanov A.S."/>
            <person name="Bryanskaya A.V."/>
            <person name="Peltek S.E."/>
        </authorList>
    </citation>
    <scope>NUCLEOTIDE SEQUENCE [LARGE SCALE GENOMIC DNA]</scope>
    <source>
        <strain evidence="1">SL48-SHIP-2</strain>
    </source>
</reference>
<accession>A0A540VP48</accession>
<dbReference type="SUPFAM" id="SSF51366">
    <property type="entry name" value="Ribulose-phoshate binding barrel"/>
    <property type="match status" value="1"/>
</dbReference>
<dbReference type="Gene3D" id="3.20.20.70">
    <property type="entry name" value="Aldolase class I"/>
    <property type="match status" value="1"/>
</dbReference>
<protein>
    <submittedName>
        <fullName evidence="1">Uncharacterized protein</fullName>
    </submittedName>
</protein>
<dbReference type="InterPro" id="IPR013785">
    <property type="entry name" value="Aldolase_TIM"/>
</dbReference>
<name>A0A540VP48_9GAMM</name>